<evidence type="ECO:0000313" key="3">
    <source>
        <dbReference type="Proteomes" id="UP001153714"/>
    </source>
</evidence>
<accession>A0A9N9R0G4</accession>
<feature type="region of interest" description="Disordered" evidence="1">
    <location>
        <begin position="49"/>
        <end position="76"/>
    </location>
</feature>
<protein>
    <submittedName>
        <fullName evidence="2">Uncharacterized protein</fullName>
    </submittedName>
</protein>
<keyword evidence="3" id="KW-1185">Reference proteome</keyword>
<dbReference type="AlphaFoldDB" id="A0A9N9R0G4"/>
<reference evidence="2" key="1">
    <citation type="submission" date="2021-12" db="EMBL/GenBank/DDBJ databases">
        <authorList>
            <person name="King R."/>
        </authorList>
    </citation>
    <scope>NUCLEOTIDE SEQUENCE</scope>
</reference>
<evidence type="ECO:0000256" key="1">
    <source>
        <dbReference type="SAM" id="MobiDB-lite"/>
    </source>
</evidence>
<sequence length="111" mass="13595">MTFFSGYLITDKRKNRLEAQRVAKRRKYAQIKLDPELYAREKERTRHRYLKKKEKGLVKPIAETSPRDQRIKRKKWREAACRYRQKKKDEKKTVKIPMPVMIIPTDEDVYR</sequence>
<reference evidence="2" key="2">
    <citation type="submission" date="2022-10" db="EMBL/GenBank/DDBJ databases">
        <authorList>
            <consortium name="ENA_rothamsted_submissions"/>
            <consortium name="culmorum"/>
            <person name="King R."/>
        </authorList>
    </citation>
    <scope>NUCLEOTIDE SEQUENCE</scope>
</reference>
<gene>
    <name evidence="2" type="ORF">DIATSA_LOCUS5256</name>
</gene>
<dbReference type="OrthoDB" id="6375801at2759"/>
<evidence type="ECO:0000313" key="2">
    <source>
        <dbReference type="EMBL" id="CAG9787370.1"/>
    </source>
</evidence>
<name>A0A9N9R0G4_9NEOP</name>
<dbReference type="Proteomes" id="UP001153714">
    <property type="component" value="Chromosome 17"/>
</dbReference>
<dbReference type="EMBL" id="OU893348">
    <property type="protein sequence ID" value="CAG9787370.1"/>
    <property type="molecule type" value="Genomic_DNA"/>
</dbReference>
<proteinExistence type="predicted"/>
<organism evidence="2 3">
    <name type="scientific">Diatraea saccharalis</name>
    <name type="common">sugarcane borer</name>
    <dbReference type="NCBI Taxonomy" id="40085"/>
    <lineage>
        <taxon>Eukaryota</taxon>
        <taxon>Metazoa</taxon>
        <taxon>Ecdysozoa</taxon>
        <taxon>Arthropoda</taxon>
        <taxon>Hexapoda</taxon>
        <taxon>Insecta</taxon>
        <taxon>Pterygota</taxon>
        <taxon>Neoptera</taxon>
        <taxon>Endopterygota</taxon>
        <taxon>Lepidoptera</taxon>
        <taxon>Glossata</taxon>
        <taxon>Ditrysia</taxon>
        <taxon>Pyraloidea</taxon>
        <taxon>Crambidae</taxon>
        <taxon>Crambinae</taxon>
        <taxon>Diatraea</taxon>
    </lineage>
</organism>